<dbReference type="Proteomes" id="UP000602260">
    <property type="component" value="Unassembled WGS sequence"/>
</dbReference>
<keyword evidence="3" id="KW-1185">Reference proteome</keyword>
<dbReference type="Pfam" id="PF14133">
    <property type="entry name" value="DUF4300"/>
    <property type="match status" value="1"/>
</dbReference>
<protein>
    <submittedName>
        <fullName evidence="2">DUF4300 family protein</fullName>
    </submittedName>
</protein>
<evidence type="ECO:0000313" key="3">
    <source>
        <dbReference type="Proteomes" id="UP000602260"/>
    </source>
</evidence>
<dbReference type="AlphaFoldDB" id="A0A8J6IYD6"/>
<evidence type="ECO:0000313" key="2">
    <source>
        <dbReference type="EMBL" id="MBC5717490.1"/>
    </source>
</evidence>
<dbReference type="InterPro" id="IPR025389">
    <property type="entry name" value="DUF4300"/>
</dbReference>
<comment type="caution">
    <text evidence="2">The sequence shown here is derived from an EMBL/GenBank/DDBJ whole genome shotgun (WGS) entry which is preliminary data.</text>
</comment>
<gene>
    <name evidence="2" type="ORF">H8S55_09180</name>
</gene>
<organism evidence="2 3">
    <name type="scientific">Flintibacter faecis</name>
    <dbReference type="NCBI Taxonomy" id="2763047"/>
    <lineage>
        <taxon>Bacteria</taxon>
        <taxon>Bacillati</taxon>
        <taxon>Bacillota</taxon>
        <taxon>Clostridia</taxon>
        <taxon>Eubacteriales</taxon>
        <taxon>Flintibacter</taxon>
    </lineage>
</organism>
<proteinExistence type="predicted"/>
<sequence length="262" mass="29182">MTDADTQSLLSKSLADAGIGENRISSLLDRVDRFNASVKGEWLTGGFEHTAPTDTKYDPYEMQDLWTEKNGSFPGYNCRITAFGLFSEFVTAGADQPETQGEDTLFLDLETLAADPDVLCGDSTSKFCALFAPVTAADSTETEKQVKALQAGWSERGISFEESTARLISVVLHDRFSDTDNTLFIGHVGVLLPAEDGGLWFMEKVAFQEPYRLVKLQNRTELSDYLMEQYDTAWSQDTTRPFIMENDSLMEGYRTNPLDRAA</sequence>
<dbReference type="EMBL" id="JACOPN010000006">
    <property type="protein sequence ID" value="MBC5717490.1"/>
    <property type="molecule type" value="Genomic_DNA"/>
</dbReference>
<name>A0A8J6IYD6_9FIRM</name>
<evidence type="ECO:0000259" key="1">
    <source>
        <dbReference type="Pfam" id="PF14133"/>
    </source>
</evidence>
<reference evidence="2" key="1">
    <citation type="submission" date="2020-08" db="EMBL/GenBank/DDBJ databases">
        <title>Genome public.</title>
        <authorList>
            <person name="Liu C."/>
            <person name="Sun Q."/>
        </authorList>
    </citation>
    <scope>NUCLEOTIDE SEQUENCE</scope>
    <source>
        <strain evidence="2">BX5</strain>
    </source>
</reference>
<accession>A0A8J6IYD6</accession>
<feature type="domain" description="DUF4300" evidence="1">
    <location>
        <begin position="1"/>
        <end position="250"/>
    </location>
</feature>